<dbReference type="Proteomes" id="UP000701853">
    <property type="component" value="Chromosome 4"/>
</dbReference>
<organism evidence="2 3">
    <name type="scientific">Gossypium anomalum</name>
    <dbReference type="NCBI Taxonomy" id="47600"/>
    <lineage>
        <taxon>Eukaryota</taxon>
        <taxon>Viridiplantae</taxon>
        <taxon>Streptophyta</taxon>
        <taxon>Embryophyta</taxon>
        <taxon>Tracheophyta</taxon>
        <taxon>Spermatophyta</taxon>
        <taxon>Magnoliopsida</taxon>
        <taxon>eudicotyledons</taxon>
        <taxon>Gunneridae</taxon>
        <taxon>Pentapetalae</taxon>
        <taxon>rosids</taxon>
        <taxon>malvids</taxon>
        <taxon>Malvales</taxon>
        <taxon>Malvaceae</taxon>
        <taxon>Malvoideae</taxon>
        <taxon>Gossypium</taxon>
    </lineage>
</organism>
<reference evidence="2 3" key="1">
    <citation type="journal article" date="2021" name="bioRxiv">
        <title>The Gossypium anomalum genome as a resource for cotton improvement and evolutionary analysis of hybrid incompatibility.</title>
        <authorList>
            <person name="Grover C.E."/>
            <person name="Yuan D."/>
            <person name="Arick M.A."/>
            <person name="Miller E.R."/>
            <person name="Hu G."/>
            <person name="Peterson D.G."/>
            <person name="Wendel J.F."/>
            <person name="Udall J.A."/>
        </authorList>
    </citation>
    <scope>NUCLEOTIDE SEQUENCE [LARGE SCALE GENOMIC DNA]</scope>
    <source>
        <strain evidence="2">JFW-Udall</strain>
        <tissue evidence="2">Leaf</tissue>
    </source>
</reference>
<evidence type="ECO:0000259" key="1">
    <source>
        <dbReference type="Pfam" id="PF13456"/>
    </source>
</evidence>
<name>A0A8J5Z828_9ROSI</name>
<gene>
    <name evidence="2" type="ORF">CXB51_009230</name>
</gene>
<comment type="caution">
    <text evidence="2">The sequence shown here is derived from an EMBL/GenBank/DDBJ whole genome shotgun (WGS) entry which is preliminary data.</text>
</comment>
<feature type="domain" description="RNase H type-1" evidence="1">
    <location>
        <begin position="64"/>
        <end position="104"/>
    </location>
</feature>
<dbReference type="GO" id="GO:0004523">
    <property type="term" value="F:RNA-DNA hybrid ribonuclease activity"/>
    <property type="evidence" value="ECO:0007669"/>
    <property type="project" value="InterPro"/>
</dbReference>
<dbReference type="GO" id="GO:0003676">
    <property type="term" value="F:nucleic acid binding"/>
    <property type="evidence" value="ECO:0007669"/>
    <property type="project" value="InterPro"/>
</dbReference>
<keyword evidence="3" id="KW-1185">Reference proteome</keyword>
<dbReference type="Gene3D" id="3.30.420.10">
    <property type="entry name" value="Ribonuclease H-like superfamily/Ribonuclease H"/>
    <property type="match status" value="1"/>
</dbReference>
<dbReference type="Pfam" id="PF13456">
    <property type="entry name" value="RVT_3"/>
    <property type="match status" value="1"/>
</dbReference>
<dbReference type="InterPro" id="IPR036397">
    <property type="entry name" value="RNaseH_sf"/>
</dbReference>
<protein>
    <recommendedName>
        <fullName evidence="1">RNase H type-1 domain-containing protein</fullName>
    </recommendedName>
</protein>
<evidence type="ECO:0000313" key="2">
    <source>
        <dbReference type="EMBL" id="KAG8496513.1"/>
    </source>
</evidence>
<evidence type="ECO:0000313" key="3">
    <source>
        <dbReference type="Proteomes" id="UP000701853"/>
    </source>
</evidence>
<dbReference type="EMBL" id="JAHUZN010000004">
    <property type="protein sequence ID" value="KAG8496513.1"/>
    <property type="molecule type" value="Genomic_DNA"/>
</dbReference>
<dbReference type="OrthoDB" id="989806at2759"/>
<accession>A0A8J5Z828</accession>
<proteinExistence type="predicted"/>
<dbReference type="AlphaFoldDB" id="A0A8J5Z828"/>
<sequence length="134" mass="15316">MRCGGRDLGIKNGHSLRYSNSVCGGGTCRITSHEIRSLHGLKQFRNNWRLKNYNKEMPKINFDKSAIGALIRDIQSKKAEFQEIGFHFIPKTENTYAHVLAKKALKKRESHYLLGGVPDYVCCALEKLRPRQPD</sequence>
<dbReference type="InterPro" id="IPR002156">
    <property type="entry name" value="RNaseH_domain"/>
</dbReference>